<protein>
    <submittedName>
        <fullName evidence="1">Molybdopterin guanine dinucleotide synthesis</fullName>
    </submittedName>
</protein>
<dbReference type="EMBL" id="JAGTUU010000004">
    <property type="protein sequence ID" value="MBS0124745.1"/>
    <property type="molecule type" value="Genomic_DNA"/>
</dbReference>
<accession>A0A8J7WC01</accession>
<evidence type="ECO:0000313" key="1">
    <source>
        <dbReference type="EMBL" id="MBS0124745.1"/>
    </source>
</evidence>
<sequence>MVDWSGGNDAGPRPRKDAIWIGEGDSARYMRNRMLAEAALSDRIEQALIAGERLLIGFDFPFGYPAGFARALTGRDDPLAVWRWLAGRIEDAPKENNRFDVAGDINRALGAGRGPFWGNGLKRDIGGLPRTKSGYANPFPDRRACEARAKGAFTCWQLAGAGAVGSQVLMGLPVLDRVRAAFPDCIAIWPFEPLDRPVTFVEIWPSLVNTAVRAATGPGDIRDAVQVRLMAGVLAGLDPARLAAMLAVDAPEEGWILGLGFETDLHNLTGVTLCR</sequence>
<dbReference type="AlphaFoldDB" id="A0A8J7WC01"/>
<evidence type="ECO:0000313" key="2">
    <source>
        <dbReference type="Proteomes" id="UP000681356"/>
    </source>
</evidence>
<reference evidence="1" key="1">
    <citation type="submission" date="2021-04" db="EMBL/GenBank/DDBJ databases">
        <authorList>
            <person name="Yoon J."/>
        </authorList>
    </citation>
    <scope>NUCLEOTIDE SEQUENCE</scope>
    <source>
        <strain evidence="1">KMU-90</strain>
    </source>
</reference>
<keyword evidence="2" id="KW-1185">Reference proteome</keyword>
<proteinExistence type="predicted"/>
<dbReference type="Proteomes" id="UP000681356">
    <property type="component" value="Unassembled WGS sequence"/>
</dbReference>
<name>A0A8J7WC01_9RHOB</name>
<organism evidence="1 2">
    <name type="scientific">Thetidibacter halocola</name>
    <dbReference type="NCBI Taxonomy" id="2827239"/>
    <lineage>
        <taxon>Bacteria</taxon>
        <taxon>Pseudomonadati</taxon>
        <taxon>Pseudomonadota</taxon>
        <taxon>Alphaproteobacteria</taxon>
        <taxon>Rhodobacterales</taxon>
        <taxon>Roseobacteraceae</taxon>
        <taxon>Thetidibacter</taxon>
    </lineage>
</organism>
<comment type="caution">
    <text evidence="1">The sequence shown here is derived from an EMBL/GenBank/DDBJ whole genome shotgun (WGS) entry which is preliminary data.</text>
</comment>
<gene>
    <name evidence="1" type="ORF">KB874_11625</name>
</gene>